<name>A0A9X1NZ50_9HYPH</name>
<proteinExistence type="predicted"/>
<dbReference type="Proteomes" id="UP001139035">
    <property type="component" value="Unassembled WGS sequence"/>
</dbReference>
<keyword evidence="2" id="KW-1185">Reference proteome</keyword>
<evidence type="ECO:0000313" key="1">
    <source>
        <dbReference type="EMBL" id="MCE7026939.1"/>
    </source>
</evidence>
<dbReference type="EMBL" id="JAJUWU010000003">
    <property type="protein sequence ID" value="MCE7026939.1"/>
    <property type="molecule type" value="Genomic_DNA"/>
</dbReference>
<organism evidence="1 2">
    <name type="scientific">Jiella avicenniae</name>
    <dbReference type="NCBI Taxonomy" id="2907202"/>
    <lineage>
        <taxon>Bacteria</taxon>
        <taxon>Pseudomonadati</taxon>
        <taxon>Pseudomonadota</taxon>
        <taxon>Alphaproteobacteria</taxon>
        <taxon>Hyphomicrobiales</taxon>
        <taxon>Aurantimonadaceae</taxon>
        <taxon>Jiella</taxon>
    </lineage>
</organism>
<protein>
    <submittedName>
        <fullName evidence="1">Uncharacterized protein</fullName>
    </submittedName>
</protein>
<comment type="caution">
    <text evidence="1">The sequence shown here is derived from an EMBL/GenBank/DDBJ whole genome shotgun (WGS) entry which is preliminary data.</text>
</comment>
<dbReference type="AlphaFoldDB" id="A0A9X1NZ50"/>
<reference evidence="1" key="1">
    <citation type="submission" date="2022-01" db="EMBL/GenBank/DDBJ databases">
        <title>Jiella avicenniae sp. nov., a novel endophytic bacterium isolated from bark of Avicennia marina.</title>
        <authorList>
            <person name="Tuo L."/>
        </authorList>
    </citation>
    <scope>NUCLEOTIDE SEQUENCE</scope>
    <source>
        <strain evidence="1">CBK1P-4</strain>
    </source>
</reference>
<dbReference type="RefSeq" id="WP_233717633.1">
    <property type="nucleotide sequence ID" value="NZ_JAJUWU010000003.1"/>
</dbReference>
<sequence length="64" mass="6955">MFREDAGLAYRRIAPALRSIALYRSIPTDALAEKSAALPPRLDVFGLFVGVGPIALLKERASLE</sequence>
<gene>
    <name evidence="1" type="ORF">LZD57_02955</name>
</gene>
<accession>A0A9X1NZ50</accession>
<evidence type="ECO:0000313" key="2">
    <source>
        <dbReference type="Proteomes" id="UP001139035"/>
    </source>
</evidence>